<name>A0A0G0NEY0_9BACT</name>
<accession>A0A0G0NEY0</accession>
<comment type="caution">
    <text evidence="2">The sequence shown here is derived from an EMBL/GenBank/DDBJ whole genome shotgun (WGS) entry which is preliminary data.</text>
</comment>
<keyword evidence="1" id="KW-0812">Transmembrane</keyword>
<sequence>MTSGFGLVAALAWNEVIKEFIENYIKPIFGEQSGMISSLIYAVFITLLAVGVTYNLSKIAGKDKKD</sequence>
<organism evidence="2 3">
    <name type="scientific">Candidatus Woesebacteria bacterium GW2011_GWB1_38_8</name>
    <dbReference type="NCBI Taxonomy" id="1618570"/>
    <lineage>
        <taxon>Bacteria</taxon>
        <taxon>Candidatus Woeseibacteriota</taxon>
    </lineage>
</organism>
<keyword evidence="1" id="KW-0472">Membrane</keyword>
<dbReference type="STRING" id="1618570.UT08_C0018G0070"/>
<feature type="transmembrane region" description="Helical" evidence="1">
    <location>
        <begin position="34"/>
        <end position="56"/>
    </location>
</feature>
<protein>
    <submittedName>
        <fullName evidence="2">Uncharacterized protein</fullName>
    </submittedName>
</protein>
<keyword evidence="1" id="KW-1133">Transmembrane helix</keyword>
<evidence type="ECO:0000313" key="2">
    <source>
        <dbReference type="EMBL" id="KKQ84464.1"/>
    </source>
</evidence>
<dbReference type="InterPro" id="IPR043713">
    <property type="entry name" value="DUF5654"/>
</dbReference>
<evidence type="ECO:0000313" key="3">
    <source>
        <dbReference type="Proteomes" id="UP000034081"/>
    </source>
</evidence>
<dbReference type="AlphaFoldDB" id="A0A0G0NEY0"/>
<reference evidence="2 3" key="1">
    <citation type="journal article" date="2015" name="Nature">
        <title>rRNA introns, odd ribosomes, and small enigmatic genomes across a large radiation of phyla.</title>
        <authorList>
            <person name="Brown C.T."/>
            <person name="Hug L.A."/>
            <person name="Thomas B.C."/>
            <person name="Sharon I."/>
            <person name="Castelle C.J."/>
            <person name="Singh A."/>
            <person name="Wilkins M.J."/>
            <person name="Williams K.H."/>
            <person name="Banfield J.F."/>
        </authorList>
    </citation>
    <scope>NUCLEOTIDE SEQUENCE [LARGE SCALE GENOMIC DNA]</scope>
</reference>
<dbReference type="Pfam" id="PF18898">
    <property type="entry name" value="DUF5654"/>
    <property type="match status" value="1"/>
</dbReference>
<dbReference type="PATRIC" id="fig|1618570.3.peg.1306"/>
<gene>
    <name evidence="2" type="ORF">UT08_C0018G0070</name>
</gene>
<evidence type="ECO:0000256" key="1">
    <source>
        <dbReference type="SAM" id="Phobius"/>
    </source>
</evidence>
<dbReference type="EMBL" id="LBVL01000018">
    <property type="protein sequence ID" value="KKQ84464.1"/>
    <property type="molecule type" value="Genomic_DNA"/>
</dbReference>
<dbReference type="Proteomes" id="UP000034081">
    <property type="component" value="Unassembled WGS sequence"/>
</dbReference>
<proteinExistence type="predicted"/>